<dbReference type="Proteomes" id="UP000613177">
    <property type="component" value="Unassembled WGS sequence"/>
</dbReference>
<sequence length="1121" mass="129648">MDEVYDLLQHTHSVVFHLGVNMTHLDYCSASTRYTQYGTSYLTEASYITYGKNKSNVLSWGDDSVDDNEEDTVQIDVSKEKLYQLFKKGKDSWDQDDLFLLTAVSDFIRLYVENLIENLKGEIKDRGALHYVLVVPSEWEEEIREVLIRPIFVEANLISKDDHQDRLLFCSDIESSYYRLSDPERVSFTEMTRNTILGRIVAVKENQVSIKLNLILIGNPLFDFSGSVTRPKIMNSNAMSLTSDDVKNSIREFIKIKFSFDAQEDTILNIMKELGNDTFTYNMDDKDEASYLMKPFITDENISEFDKHQEELIRSIRPFDICAEISKHLPNNLKQLLPNDLAKEYSILKFTDEYTSKIKSDEGLLQWSRFMFEYNRISVSSNYIVPKSLSNKYIDNRDIINGTFRYSVNAIQDSSIYSKPRILSTDHSAISSSIFLNSKPDAIMNIDILLESTVLSFSLLDENGLVKEIWNHDYFVPGISLRSLGSFFTFSEVTTLNVKNSFITFVEEHLTDESNISSVVLNKNMLIEVENILSVESHNKDIMVSIQQQVYIKAFVLIYMIYINVIVSRKTPKIAGGNENIKTGYAITIEKALFQRLLVTEDELRDMIYASNLVQEDDSYKKLRITTQGEGLLPVIQQSFKLQFPLRSFFIVSQLHKDYVQLTLNQVVTESSSDHEDQETVVIQEEIIRIPNIYDALCFNMWSNITENNSLIQLCDTHKGYNDNELLDIFSLENQAEFANNLKEYISKEILNKNLTTQKADKTTVYLSNSCNCRVCLTVNDITEISFRPVLQDIIPLVFTSLINKQLFGNYRNIQYVFHLIRFNYNPQFQHILMKILDDETDYFMYEQRIDVDHYTIPKLPNQLRQPILQQEPCSYKVFQVGVLRQVYTENLGFGFENSSDNIPIVLKSSREDTNAILIDNEKVFPLFKKGDKMNESQLNRVFYLNMNREHEDIYLSLQFFKLKPVASLRFDEPIGLEHTTEKFGERLYLDIINKLKNNQDVPYMISTVYHGYSSSLYLKLKAVGGKTEIPHSPLADTQGPTDNVEELPFIPLPKLLTVNAGDIDLCGGHWRLKRKLKREKRTTDVGQLVTQMERNLAKDSFSKSITVQGKEREYREQIAS</sequence>
<proteinExistence type="predicted"/>
<evidence type="ECO:0000313" key="1">
    <source>
        <dbReference type="EMBL" id="KAG2234236.1"/>
    </source>
</evidence>
<keyword evidence="2" id="KW-1185">Reference proteome</keyword>
<dbReference type="EMBL" id="JAEPRE010000058">
    <property type="protein sequence ID" value="KAG2234236.1"/>
    <property type="molecule type" value="Genomic_DNA"/>
</dbReference>
<accession>A0A8H7SSD5</accession>
<dbReference type="AlphaFoldDB" id="A0A8H7SSD5"/>
<name>A0A8H7SSD5_9FUNG</name>
<protein>
    <submittedName>
        <fullName evidence="1">Uncharacterized protein</fullName>
    </submittedName>
</protein>
<evidence type="ECO:0000313" key="2">
    <source>
        <dbReference type="Proteomes" id="UP000613177"/>
    </source>
</evidence>
<reference evidence="1" key="1">
    <citation type="submission" date="2021-01" db="EMBL/GenBank/DDBJ databases">
        <title>Metabolic potential, ecology and presence of endohyphal bacteria is reflected in genomic diversity of Mucoromycotina.</title>
        <authorList>
            <person name="Muszewska A."/>
            <person name="Okrasinska A."/>
            <person name="Steczkiewicz K."/>
            <person name="Drgas O."/>
            <person name="Orlowska M."/>
            <person name="Perlinska-Lenart U."/>
            <person name="Aleksandrzak-Piekarczyk T."/>
            <person name="Szatraj K."/>
            <person name="Zielenkiewicz U."/>
            <person name="Pilsyk S."/>
            <person name="Malc E."/>
            <person name="Mieczkowski P."/>
            <person name="Kruszewska J.S."/>
            <person name="Biernat P."/>
            <person name="Pawlowska J."/>
        </authorList>
    </citation>
    <scope>NUCLEOTIDE SEQUENCE</scope>
    <source>
        <strain evidence="1">WA0000018081</strain>
    </source>
</reference>
<comment type="caution">
    <text evidence="1">The sequence shown here is derived from an EMBL/GenBank/DDBJ whole genome shotgun (WGS) entry which is preliminary data.</text>
</comment>
<organism evidence="1 2">
    <name type="scientific">Thamnidium elegans</name>
    <dbReference type="NCBI Taxonomy" id="101142"/>
    <lineage>
        <taxon>Eukaryota</taxon>
        <taxon>Fungi</taxon>
        <taxon>Fungi incertae sedis</taxon>
        <taxon>Mucoromycota</taxon>
        <taxon>Mucoromycotina</taxon>
        <taxon>Mucoromycetes</taxon>
        <taxon>Mucorales</taxon>
        <taxon>Mucorineae</taxon>
        <taxon>Mucoraceae</taxon>
        <taxon>Thamnidium</taxon>
    </lineage>
</organism>
<gene>
    <name evidence="1" type="ORF">INT48_001955</name>
</gene>